<dbReference type="InterPro" id="IPR050266">
    <property type="entry name" value="AB_hydrolase_sf"/>
</dbReference>
<dbReference type="GO" id="GO:0016020">
    <property type="term" value="C:membrane"/>
    <property type="evidence" value="ECO:0007669"/>
    <property type="project" value="TreeGrafter"/>
</dbReference>
<dbReference type="RefSeq" id="WP_338393591.1">
    <property type="nucleotide sequence ID" value="NZ_AP025314.1"/>
</dbReference>
<dbReference type="Gene3D" id="3.40.50.1820">
    <property type="entry name" value="alpha/beta hydrolase"/>
    <property type="match status" value="1"/>
</dbReference>
<evidence type="ECO:0000313" key="4">
    <source>
        <dbReference type="Proteomes" id="UP001348817"/>
    </source>
</evidence>
<organism evidence="3 4">
    <name type="scientific">Fulvitalea axinellae</name>
    <dbReference type="NCBI Taxonomy" id="1182444"/>
    <lineage>
        <taxon>Bacteria</taxon>
        <taxon>Pseudomonadati</taxon>
        <taxon>Bacteroidota</taxon>
        <taxon>Cytophagia</taxon>
        <taxon>Cytophagales</taxon>
        <taxon>Persicobacteraceae</taxon>
        <taxon>Fulvitalea</taxon>
    </lineage>
</organism>
<evidence type="ECO:0000313" key="3">
    <source>
        <dbReference type="EMBL" id="BDD08323.1"/>
    </source>
</evidence>
<dbReference type="EMBL" id="AP025314">
    <property type="protein sequence ID" value="BDD08323.1"/>
    <property type="molecule type" value="Genomic_DNA"/>
</dbReference>
<gene>
    <name evidence="3" type="ORF">FUAX_07550</name>
</gene>
<dbReference type="Proteomes" id="UP001348817">
    <property type="component" value="Chromosome"/>
</dbReference>
<evidence type="ECO:0000259" key="2">
    <source>
        <dbReference type="Pfam" id="PF00561"/>
    </source>
</evidence>
<dbReference type="PANTHER" id="PTHR43798">
    <property type="entry name" value="MONOACYLGLYCEROL LIPASE"/>
    <property type="match status" value="1"/>
</dbReference>
<dbReference type="AlphaFoldDB" id="A0AAU9CEQ9"/>
<dbReference type="InterPro" id="IPR029058">
    <property type="entry name" value="AB_hydrolase_fold"/>
</dbReference>
<name>A0AAU9CEQ9_9BACT</name>
<proteinExistence type="predicted"/>
<sequence length="293" mass="33439">MKIRAILLIVIALLSGRVSNAQTQEIMTAKQLTIRDGQVEINYFQHGHGDTTLLFLHGWCIDRTYWKNQVEYFSQNYNVYAIDLPGFGRSKAKRTNWTIEEYANDVTAFIDVMDLINVIIIGHSMAGEIMLQTALSKNEKIVGIVGIDNFKAIDVEFTAEELKQMTDFFAMLENDFKNSAPAYADMLLFHPTTSKEVKDRVKKDFANSDAPIGYGTFKNLMQYAQTDAQRLEQLNYKLYLINSDGFPTNETGLKKHCKNSFQVETISATGHYPMIEKPTEFNLILEKVLTEMK</sequence>
<dbReference type="SUPFAM" id="SSF53474">
    <property type="entry name" value="alpha/beta-Hydrolases"/>
    <property type="match status" value="1"/>
</dbReference>
<dbReference type="Pfam" id="PF00561">
    <property type="entry name" value="Abhydrolase_1"/>
    <property type="match status" value="1"/>
</dbReference>
<keyword evidence="1" id="KW-0732">Signal</keyword>
<reference evidence="3 4" key="1">
    <citation type="submission" date="2021-12" db="EMBL/GenBank/DDBJ databases">
        <title>Genome sequencing of bacteria with rrn-lacking chromosome and rrn-plasmid.</title>
        <authorList>
            <person name="Anda M."/>
            <person name="Iwasaki W."/>
        </authorList>
    </citation>
    <scope>NUCLEOTIDE SEQUENCE [LARGE SCALE GENOMIC DNA]</scope>
    <source>
        <strain evidence="3 4">DSM 100852</strain>
    </source>
</reference>
<feature type="domain" description="AB hydrolase-1" evidence="2">
    <location>
        <begin position="52"/>
        <end position="278"/>
    </location>
</feature>
<protein>
    <recommendedName>
        <fullName evidence="2">AB hydrolase-1 domain-containing protein</fullName>
    </recommendedName>
</protein>
<evidence type="ECO:0000256" key="1">
    <source>
        <dbReference type="SAM" id="SignalP"/>
    </source>
</evidence>
<feature type="chain" id="PRO_5043750940" description="AB hydrolase-1 domain-containing protein" evidence="1">
    <location>
        <begin position="21"/>
        <end position="293"/>
    </location>
</feature>
<keyword evidence="4" id="KW-1185">Reference proteome</keyword>
<feature type="signal peptide" evidence="1">
    <location>
        <begin position="1"/>
        <end position="20"/>
    </location>
</feature>
<dbReference type="PANTHER" id="PTHR43798:SF33">
    <property type="entry name" value="HYDROLASE, PUTATIVE (AFU_ORTHOLOGUE AFUA_2G14860)-RELATED"/>
    <property type="match status" value="1"/>
</dbReference>
<accession>A0AAU9CEQ9</accession>
<dbReference type="InterPro" id="IPR000073">
    <property type="entry name" value="AB_hydrolase_1"/>
</dbReference>
<dbReference type="KEGG" id="fax:FUAX_07550"/>